<name>A0A423XP66_9PEZI</name>
<organism evidence="2 3">
    <name type="scientific">Cytospora leucostoma</name>
    <dbReference type="NCBI Taxonomy" id="1230097"/>
    <lineage>
        <taxon>Eukaryota</taxon>
        <taxon>Fungi</taxon>
        <taxon>Dikarya</taxon>
        <taxon>Ascomycota</taxon>
        <taxon>Pezizomycotina</taxon>
        <taxon>Sordariomycetes</taxon>
        <taxon>Sordariomycetidae</taxon>
        <taxon>Diaporthales</taxon>
        <taxon>Cytosporaceae</taxon>
        <taxon>Cytospora</taxon>
    </lineage>
</organism>
<comment type="caution">
    <text evidence="2">The sequence shown here is derived from an EMBL/GenBank/DDBJ whole genome shotgun (WGS) entry which is preliminary data.</text>
</comment>
<dbReference type="EMBL" id="LKEB01000001">
    <property type="protein sequence ID" value="ROW18251.1"/>
    <property type="molecule type" value="Genomic_DNA"/>
</dbReference>
<keyword evidence="3" id="KW-1185">Reference proteome</keyword>
<accession>A0A423XP66</accession>
<dbReference type="Proteomes" id="UP000285146">
    <property type="component" value="Unassembled WGS sequence"/>
</dbReference>
<reference evidence="2 3" key="1">
    <citation type="submission" date="2015-09" db="EMBL/GenBank/DDBJ databases">
        <title>Host preference determinants of Valsa canker pathogens revealed by comparative genomics.</title>
        <authorList>
            <person name="Yin Z."/>
            <person name="Huang L."/>
        </authorList>
    </citation>
    <scope>NUCLEOTIDE SEQUENCE [LARGE SCALE GENOMIC DNA]</scope>
    <source>
        <strain evidence="2 3">SXYLt</strain>
    </source>
</reference>
<gene>
    <name evidence="2" type="ORF">VPNG_00225</name>
</gene>
<protein>
    <submittedName>
        <fullName evidence="2">Uncharacterized protein</fullName>
    </submittedName>
</protein>
<evidence type="ECO:0000313" key="2">
    <source>
        <dbReference type="EMBL" id="ROW18251.1"/>
    </source>
</evidence>
<feature type="compositionally biased region" description="Polar residues" evidence="1">
    <location>
        <begin position="179"/>
        <end position="189"/>
    </location>
</feature>
<evidence type="ECO:0000313" key="3">
    <source>
        <dbReference type="Proteomes" id="UP000285146"/>
    </source>
</evidence>
<proteinExistence type="predicted"/>
<feature type="region of interest" description="Disordered" evidence="1">
    <location>
        <begin position="131"/>
        <end position="256"/>
    </location>
</feature>
<feature type="compositionally biased region" description="Low complexity" evidence="1">
    <location>
        <begin position="190"/>
        <end position="217"/>
    </location>
</feature>
<dbReference type="InParanoid" id="A0A423XP66"/>
<feature type="region of interest" description="Disordered" evidence="1">
    <location>
        <begin position="57"/>
        <end position="114"/>
    </location>
</feature>
<evidence type="ECO:0000256" key="1">
    <source>
        <dbReference type="SAM" id="MobiDB-lite"/>
    </source>
</evidence>
<dbReference type="OrthoDB" id="5419666at2759"/>
<feature type="region of interest" description="Disordered" evidence="1">
    <location>
        <begin position="1"/>
        <end position="42"/>
    </location>
</feature>
<dbReference type="AlphaFoldDB" id="A0A423XP66"/>
<sequence>MSLARAFTTRRAKVFGGGGDAEGRPNRSNSVKGSISGPIRSKISGPVELVHTTNMLSYNAPDIQKEPKTATSTSSMSTRSDGDSDHMPTAAYSPPTSPDTPFPHEDKDANMSPGAVQNHLSCYFTLPGQSSTVAAPPVPAIPKRAPSHTKKSYEPLARKPSISRPSESTSQEGRRPSVSRLSEQSSRTVSTKASFSFSRSSSASTSTTASSQHSISAHQMPKGSSTAAPPVPPPALFNSATTQHHKEPGSATDSAHPFGHELAQVTELAEEYASTAADKNRAILIREERDLINSGLKKFTPEDYIAEIQGLFATFFGEANLVRNPGPQWI</sequence>